<dbReference type="GO" id="GO:0005737">
    <property type="term" value="C:cytoplasm"/>
    <property type="evidence" value="ECO:0007669"/>
    <property type="project" value="TreeGrafter"/>
</dbReference>
<feature type="non-terminal residue" evidence="2">
    <location>
        <position position="212"/>
    </location>
</feature>
<dbReference type="Gene3D" id="3.60.15.10">
    <property type="entry name" value="Ribonuclease Z/Hydroxyacylglutathione hydrolase-like"/>
    <property type="match status" value="1"/>
</dbReference>
<dbReference type="EMBL" id="UINC01144997">
    <property type="protein sequence ID" value="SVD34854.1"/>
    <property type="molecule type" value="Genomic_DNA"/>
</dbReference>
<dbReference type="SUPFAM" id="SSF56281">
    <property type="entry name" value="Metallo-hydrolase/oxidoreductase"/>
    <property type="match status" value="1"/>
</dbReference>
<dbReference type="PANTHER" id="PTHR15032:SF4">
    <property type="entry name" value="N-ACYL-PHOSPHATIDYLETHANOLAMINE-HYDROLYZING PHOSPHOLIPASE D"/>
    <property type="match status" value="1"/>
</dbReference>
<dbReference type="PANTHER" id="PTHR15032">
    <property type="entry name" value="N-ACYL-PHOSPHATIDYLETHANOLAMINE-HYDROLYZING PHOSPHOLIPASE D"/>
    <property type="match status" value="1"/>
</dbReference>
<evidence type="ECO:0000313" key="2">
    <source>
        <dbReference type="EMBL" id="SVD34854.1"/>
    </source>
</evidence>
<sequence length="212" mass="24842">MLIKLILISSTLMVLCSCSQNRYLSAQSMKPHHLKDGTFTNNYIESIDKPFSDLLKWRWNRKPPDSLAFPLAKNDPEFLRNNRTEPTLTWIGHATLLLQYDGFNILTDPHLTQRASPLSFAGPERYTPPGLSIEELPLIDLIIISHNHYDSLDKLTLKKIHEKQKDNPPRIFVPFRQKQWFEDLEITNVVEMDWWEEQEYGGWRIHAVPVQH</sequence>
<dbReference type="AlphaFoldDB" id="A0A382UKQ9"/>
<evidence type="ECO:0000259" key="1">
    <source>
        <dbReference type="Pfam" id="PF12706"/>
    </source>
</evidence>
<gene>
    <name evidence="2" type="ORF">METZ01_LOCUS387708</name>
</gene>
<reference evidence="2" key="1">
    <citation type="submission" date="2018-05" db="EMBL/GenBank/DDBJ databases">
        <authorList>
            <person name="Lanie J.A."/>
            <person name="Ng W.-L."/>
            <person name="Kazmierczak K.M."/>
            <person name="Andrzejewski T.M."/>
            <person name="Davidsen T.M."/>
            <person name="Wayne K.J."/>
            <person name="Tettelin H."/>
            <person name="Glass J.I."/>
            <person name="Rusch D."/>
            <person name="Podicherti R."/>
            <person name="Tsui H.-C.T."/>
            <person name="Winkler M.E."/>
        </authorList>
    </citation>
    <scope>NUCLEOTIDE SEQUENCE</scope>
</reference>
<name>A0A382UKQ9_9ZZZZ</name>
<dbReference type="Pfam" id="PF12706">
    <property type="entry name" value="Lactamase_B_2"/>
    <property type="match status" value="1"/>
</dbReference>
<proteinExistence type="predicted"/>
<dbReference type="InterPro" id="IPR036866">
    <property type="entry name" value="RibonucZ/Hydroxyglut_hydro"/>
</dbReference>
<accession>A0A382UKQ9</accession>
<organism evidence="2">
    <name type="scientific">marine metagenome</name>
    <dbReference type="NCBI Taxonomy" id="408172"/>
    <lineage>
        <taxon>unclassified sequences</taxon>
        <taxon>metagenomes</taxon>
        <taxon>ecological metagenomes</taxon>
    </lineage>
</organism>
<protein>
    <recommendedName>
        <fullName evidence="1">Metallo-beta-lactamase domain-containing protein</fullName>
    </recommendedName>
</protein>
<dbReference type="InterPro" id="IPR001279">
    <property type="entry name" value="Metallo-B-lactamas"/>
</dbReference>
<dbReference type="PROSITE" id="PS51257">
    <property type="entry name" value="PROKAR_LIPOPROTEIN"/>
    <property type="match status" value="1"/>
</dbReference>
<feature type="domain" description="Metallo-beta-lactamase" evidence="1">
    <location>
        <begin position="104"/>
        <end position="212"/>
    </location>
</feature>